<evidence type="ECO:0000313" key="2">
    <source>
        <dbReference type="Proteomes" id="UP000324974"/>
    </source>
</evidence>
<dbReference type="RefSeq" id="WP_168218909.1">
    <property type="nucleotide sequence ID" value="NZ_CP042425.1"/>
</dbReference>
<sequence>MPRDVIPFRAGPSRRPGVQADGPNVAFAALGLLRKLNDTLAAAVPFRDACRARERKATRWGVPPLFFFAGSKGQERPAARPNFLADRFTVPTARQMPIGARAWADLTDLIDDAFTACAASVEVRRVARAVPQLRDRLASFAANHNACHEFAALLAATDDVIVTVLYPAARAGFRFQLQGIVNLDQLHVLLADAATGSPTRGYFPGTAPDARVADAYIDQPTDPAAEIATASYQLFRPNALRSDGTLPTGFDGAANWLWGHESPHVIPTVLGERVLLLGEATYPRQWPVGRRFSALKGELHLLRMLPREEVDGWVERITKQPQNREMKRAA</sequence>
<keyword evidence="2" id="KW-1185">Reference proteome</keyword>
<gene>
    <name evidence="1" type="ORF">PX52LOC_02095</name>
</gene>
<dbReference type="EMBL" id="CP042425">
    <property type="protein sequence ID" value="QEL15180.1"/>
    <property type="molecule type" value="Genomic_DNA"/>
</dbReference>
<name>A0A5C1A8Z8_9BACT</name>
<reference evidence="2" key="1">
    <citation type="submission" date="2019-08" db="EMBL/GenBank/DDBJ databases">
        <title>Limnoglobus roseus gen. nov., sp. nov., a novel freshwater planctomycete with a giant genome from the family Gemmataceae.</title>
        <authorList>
            <person name="Kulichevskaya I.S."/>
            <person name="Naumoff D.G."/>
            <person name="Miroshnikov K."/>
            <person name="Ivanova A."/>
            <person name="Philippov D.A."/>
            <person name="Hakobyan A."/>
            <person name="Rijpstra I.C."/>
            <person name="Sinninghe Damste J.S."/>
            <person name="Liesack W."/>
            <person name="Dedysh S.N."/>
        </authorList>
    </citation>
    <scope>NUCLEOTIDE SEQUENCE [LARGE SCALE GENOMIC DNA]</scope>
    <source>
        <strain evidence="2">PX52</strain>
    </source>
</reference>
<proteinExistence type="predicted"/>
<protein>
    <submittedName>
        <fullName evidence="1">Uncharacterized protein</fullName>
    </submittedName>
</protein>
<organism evidence="1 2">
    <name type="scientific">Limnoglobus roseus</name>
    <dbReference type="NCBI Taxonomy" id="2598579"/>
    <lineage>
        <taxon>Bacteria</taxon>
        <taxon>Pseudomonadati</taxon>
        <taxon>Planctomycetota</taxon>
        <taxon>Planctomycetia</taxon>
        <taxon>Gemmatales</taxon>
        <taxon>Gemmataceae</taxon>
        <taxon>Limnoglobus</taxon>
    </lineage>
</organism>
<dbReference type="Proteomes" id="UP000324974">
    <property type="component" value="Chromosome"/>
</dbReference>
<accession>A0A5C1A8Z8</accession>
<evidence type="ECO:0000313" key="1">
    <source>
        <dbReference type="EMBL" id="QEL15180.1"/>
    </source>
</evidence>
<dbReference type="AlphaFoldDB" id="A0A5C1A8Z8"/>
<dbReference type="KEGG" id="lrs:PX52LOC_02095"/>